<organism evidence="1">
    <name type="scientific">Arundo donax</name>
    <name type="common">Giant reed</name>
    <name type="synonym">Donax arundinaceus</name>
    <dbReference type="NCBI Taxonomy" id="35708"/>
    <lineage>
        <taxon>Eukaryota</taxon>
        <taxon>Viridiplantae</taxon>
        <taxon>Streptophyta</taxon>
        <taxon>Embryophyta</taxon>
        <taxon>Tracheophyta</taxon>
        <taxon>Spermatophyta</taxon>
        <taxon>Magnoliopsida</taxon>
        <taxon>Liliopsida</taxon>
        <taxon>Poales</taxon>
        <taxon>Poaceae</taxon>
        <taxon>PACMAD clade</taxon>
        <taxon>Arundinoideae</taxon>
        <taxon>Arundineae</taxon>
        <taxon>Arundo</taxon>
    </lineage>
</organism>
<evidence type="ECO:0000313" key="1">
    <source>
        <dbReference type="EMBL" id="JAE38471.1"/>
    </source>
</evidence>
<protein>
    <submittedName>
        <fullName evidence="1">Uncharacterized protein</fullName>
    </submittedName>
</protein>
<accession>A0A0A9HU99</accession>
<sequence length="25" mass="2889">MFSFANVMDSHRSCRGSVPKKVEIY</sequence>
<name>A0A0A9HU99_ARUDO</name>
<proteinExistence type="predicted"/>
<reference evidence="1" key="2">
    <citation type="journal article" date="2015" name="Data Brief">
        <title>Shoot transcriptome of the giant reed, Arundo donax.</title>
        <authorList>
            <person name="Barrero R.A."/>
            <person name="Guerrero F.D."/>
            <person name="Moolhuijzen P."/>
            <person name="Goolsby J.A."/>
            <person name="Tidwell J."/>
            <person name="Bellgard S.E."/>
            <person name="Bellgard M.I."/>
        </authorList>
    </citation>
    <scope>NUCLEOTIDE SEQUENCE</scope>
    <source>
        <tissue evidence="1">Shoot tissue taken approximately 20 cm above the soil surface</tissue>
    </source>
</reference>
<reference evidence="1" key="1">
    <citation type="submission" date="2014-09" db="EMBL/GenBank/DDBJ databases">
        <authorList>
            <person name="Magalhaes I.L.F."/>
            <person name="Oliveira U."/>
            <person name="Santos F.R."/>
            <person name="Vidigal T.H.D.A."/>
            <person name="Brescovit A.D."/>
            <person name="Santos A.J."/>
        </authorList>
    </citation>
    <scope>NUCLEOTIDE SEQUENCE</scope>
    <source>
        <tissue evidence="1">Shoot tissue taken approximately 20 cm above the soil surface</tissue>
    </source>
</reference>
<dbReference type="AlphaFoldDB" id="A0A0A9HU99"/>
<dbReference type="EMBL" id="GBRH01159425">
    <property type="protein sequence ID" value="JAE38471.1"/>
    <property type="molecule type" value="Transcribed_RNA"/>
</dbReference>